<reference evidence="2 3" key="1">
    <citation type="journal article" date="2005" name="Nucleic Acids Res.">
        <title>Genomic blueprint of Hahella chejuensis, a marine microbe producing an algicidal agent.</title>
        <authorList>
            <person name="Jeong H."/>
            <person name="Yim J.H."/>
            <person name="Lee C."/>
            <person name="Choi S.-H."/>
            <person name="Park Y.K."/>
            <person name="Yoon S.H."/>
            <person name="Hur C.-G."/>
            <person name="Kang H.-Y."/>
            <person name="Kim D."/>
            <person name="Lee H.H."/>
            <person name="Park K.H."/>
            <person name="Park S.-H."/>
            <person name="Park H.-S."/>
            <person name="Lee H.K."/>
            <person name="Oh T.K."/>
            <person name="Kim J.F."/>
        </authorList>
    </citation>
    <scope>NUCLEOTIDE SEQUENCE [LARGE SCALE GENOMIC DNA]</scope>
    <source>
        <strain evidence="2 3">KCTC 2396</strain>
    </source>
</reference>
<dbReference type="SUPFAM" id="SSF52799">
    <property type="entry name" value="(Phosphotyrosine protein) phosphatases II"/>
    <property type="match status" value="1"/>
</dbReference>
<dbReference type="AlphaFoldDB" id="Q2SD60"/>
<dbReference type="InterPro" id="IPR000387">
    <property type="entry name" value="Tyr_Pase_dom"/>
</dbReference>
<proteinExistence type="predicted"/>
<dbReference type="Proteomes" id="UP000000238">
    <property type="component" value="Chromosome"/>
</dbReference>
<dbReference type="STRING" id="349521.HCH_04716"/>
<evidence type="ECO:0000313" key="2">
    <source>
        <dbReference type="EMBL" id="ABC31414.1"/>
    </source>
</evidence>
<protein>
    <recommendedName>
        <fullName evidence="1">Tyrosine specific protein phosphatases domain-containing protein</fullName>
    </recommendedName>
</protein>
<dbReference type="PANTHER" id="PTHR23339">
    <property type="entry name" value="TYROSINE SPECIFIC PROTEIN PHOSPHATASE AND DUAL SPECIFICITY PROTEIN PHOSPHATASE"/>
    <property type="match status" value="1"/>
</dbReference>
<dbReference type="Pfam" id="PF22785">
    <property type="entry name" value="Tc-R-P"/>
    <property type="match status" value="1"/>
</dbReference>
<evidence type="ECO:0000259" key="1">
    <source>
        <dbReference type="PROSITE" id="PS50056"/>
    </source>
</evidence>
<dbReference type="eggNOG" id="COG2365">
    <property type="taxonomic scope" value="Bacteria"/>
</dbReference>
<keyword evidence="3" id="KW-1185">Reference proteome</keyword>
<dbReference type="InterPro" id="IPR050561">
    <property type="entry name" value="PTP"/>
</dbReference>
<dbReference type="Gene3D" id="3.90.190.10">
    <property type="entry name" value="Protein tyrosine phosphatase superfamily"/>
    <property type="match status" value="1"/>
</dbReference>
<dbReference type="HOGENOM" id="CLU_1118934_0_0_6"/>
<dbReference type="KEGG" id="hch:HCH_04716"/>
<feature type="domain" description="Tyrosine specific protein phosphatases" evidence="1">
    <location>
        <begin position="100"/>
        <end position="172"/>
    </location>
</feature>
<organism evidence="2 3">
    <name type="scientific">Hahella chejuensis (strain KCTC 2396)</name>
    <dbReference type="NCBI Taxonomy" id="349521"/>
    <lineage>
        <taxon>Bacteria</taxon>
        <taxon>Pseudomonadati</taxon>
        <taxon>Pseudomonadota</taxon>
        <taxon>Gammaproteobacteria</taxon>
        <taxon>Oceanospirillales</taxon>
        <taxon>Hahellaceae</taxon>
        <taxon>Hahella</taxon>
    </lineage>
</organism>
<dbReference type="EMBL" id="CP000155">
    <property type="protein sequence ID" value="ABC31414.1"/>
    <property type="molecule type" value="Genomic_DNA"/>
</dbReference>
<gene>
    <name evidence="2" type="ordered locus">HCH_04716</name>
</gene>
<dbReference type="InterPro" id="IPR016130">
    <property type="entry name" value="Tyr_Pase_AS"/>
</dbReference>
<evidence type="ECO:0000313" key="3">
    <source>
        <dbReference type="Proteomes" id="UP000000238"/>
    </source>
</evidence>
<sequence>MIYGLNSYLRNSGAAQFGFKNFQWVLPGVLVRSSQPNYAGHDQPHTLSFVQVDFLKKKGVTCIISSNEYALEEHSKTLLKTYGISYYHFKIADFKAATPAQLINAAEIIEANKKKGATLVHCGFGEGRTGTIVAGWAMTKHMKTQAGADINTMCSASSLRTNFGVETPDQVESIRAAAKLPSSYPETIPLPLGLSSAASFGGAMGSGPSFIGPKGSGFSGPSGLGMPDDASTPGFFFANFSSGNSDGF</sequence>
<dbReference type="RefSeq" id="WP_011398479.1">
    <property type="nucleotide sequence ID" value="NC_007645.1"/>
</dbReference>
<name>Q2SD60_HAHCH</name>
<dbReference type="PROSITE" id="PS00383">
    <property type="entry name" value="TYR_PHOSPHATASE_1"/>
    <property type="match status" value="1"/>
</dbReference>
<accession>Q2SD60</accession>
<dbReference type="InterPro" id="IPR029021">
    <property type="entry name" value="Prot-tyrosine_phosphatase-like"/>
</dbReference>
<dbReference type="OrthoDB" id="9806482at2"/>
<dbReference type="PROSITE" id="PS50056">
    <property type="entry name" value="TYR_PHOSPHATASE_2"/>
    <property type="match status" value="1"/>
</dbReference>